<evidence type="ECO:0000256" key="1">
    <source>
        <dbReference type="SAM" id="SignalP"/>
    </source>
</evidence>
<feature type="chain" id="PRO_5045325380" evidence="1">
    <location>
        <begin position="31"/>
        <end position="186"/>
    </location>
</feature>
<protein>
    <submittedName>
        <fullName evidence="2">LPS-assembly lipoprotein</fullName>
    </submittedName>
</protein>
<dbReference type="Pfam" id="PF04390">
    <property type="entry name" value="LptE"/>
    <property type="match status" value="1"/>
</dbReference>
<feature type="signal peptide" evidence="1">
    <location>
        <begin position="1"/>
        <end position="30"/>
    </location>
</feature>
<evidence type="ECO:0000313" key="2">
    <source>
        <dbReference type="EMBL" id="MBB4650837.1"/>
    </source>
</evidence>
<comment type="caution">
    <text evidence="2">The sequence shown here is derived from an EMBL/GenBank/DDBJ whole genome shotgun (WGS) entry which is preliminary data.</text>
</comment>
<dbReference type="Proteomes" id="UP000539538">
    <property type="component" value="Unassembled WGS sequence"/>
</dbReference>
<keyword evidence="1" id="KW-0732">Signal</keyword>
<sequence length="186" mass="19551">MSLPDARNSAGSVRVAARLALLAALALASACTVRPLYSDGPASAGVEAGTATQLASINIKPVNTRYGQEVRNHLIFMFNGGAGQQAAAPYTMDLAVAALTESSLLAEVTSKDDEPTAGAVTLTGTYVITDKTGKRIAAGKRNVSASFDRPRQEFARMRAERDAENRAARELAELLRLAIAQDMSKG</sequence>
<keyword evidence="2" id="KW-0449">Lipoprotein</keyword>
<reference evidence="2 3" key="1">
    <citation type="submission" date="2020-08" db="EMBL/GenBank/DDBJ databases">
        <title>Genomic Encyclopedia of Type Strains, Phase IV (KMG-IV): sequencing the most valuable type-strain genomes for metagenomic binning, comparative biology and taxonomic classification.</title>
        <authorList>
            <person name="Goeker M."/>
        </authorList>
    </citation>
    <scope>NUCLEOTIDE SEQUENCE [LARGE SCALE GENOMIC DNA]</scope>
    <source>
        <strain evidence="2 3">DSM 7050</strain>
    </source>
</reference>
<dbReference type="InterPro" id="IPR007485">
    <property type="entry name" value="LPS_assembly_LptE"/>
</dbReference>
<organism evidence="2 3">
    <name type="scientific">Aminobacter niigataensis</name>
    <dbReference type="NCBI Taxonomy" id="83265"/>
    <lineage>
        <taxon>Bacteria</taxon>
        <taxon>Pseudomonadati</taxon>
        <taxon>Pseudomonadota</taxon>
        <taxon>Alphaproteobacteria</taxon>
        <taxon>Hyphomicrobiales</taxon>
        <taxon>Phyllobacteriaceae</taxon>
        <taxon>Aminobacter</taxon>
    </lineage>
</organism>
<evidence type="ECO:0000313" key="3">
    <source>
        <dbReference type="Proteomes" id="UP000539538"/>
    </source>
</evidence>
<dbReference type="Gene3D" id="3.30.160.150">
    <property type="entry name" value="Lipoprotein like domain"/>
    <property type="match status" value="1"/>
</dbReference>
<keyword evidence="3" id="KW-1185">Reference proteome</keyword>
<proteinExistence type="predicted"/>
<dbReference type="RefSeq" id="WP_108606382.1">
    <property type="nucleotide sequence ID" value="NZ_BAAAVZ010000002.1"/>
</dbReference>
<gene>
    <name evidence="2" type="ORF">GGQ99_002592</name>
</gene>
<dbReference type="EMBL" id="JACHOT010000002">
    <property type="protein sequence ID" value="MBB4650837.1"/>
    <property type="molecule type" value="Genomic_DNA"/>
</dbReference>
<name>A0ABR6L214_9HYPH</name>
<dbReference type="PROSITE" id="PS51257">
    <property type="entry name" value="PROKAR_LIPOPROTEIN"/>
    <property type="match status" value="1"/>
</dbReference>
<accession>A0ABR6L214</accession>